<organism evidence="1 2">
    <name type="scientific">Pisolithus tinctorius Marx 270</name>
    <dbReference type="NCBI Taxonomy" id="870435"/>
    <lineage>
        <taxon>Eukaryota</taxon>
        <taxon>Fungi</taxon>
        <taxon>Dikarya</taxon>
        <taxon>Basidiomycota</taxon>
        <taxon>Agaricomycotina</taxon>
        <taxon>Agaricomycetes</taxon>
        <taxon>Agaricomycetidae</taxon>
        <taxon>Boletales</taxon>
        <taxon>Sclerodermatineae</taxon>
        <taxon>Pisolithaceae</taxon>
        <taxon>Pisolithus</taxon>
    </lineage>
</organism>
<reference evidence="1 2" key="1">
    <citation type="submission" date="2014-04" db="EMBL/GenBank/DDBJ databases">
        <authorList>
            <consortium name="DOE Joint Genome Institute"/>
            <person name="Kuo A."/>
            <person name="Kohler A."/>
            <person name="Costa M.D."/>
            <person name="Nagy L.G."/>
            <person name="Floudas D."/>
            <person name="Copeland A."/>
            <person name="Barry K.W."/>
            <person name="Cichocki N."/>
            <person name="Veneault-Fourrey C."/>
            <person name="LaButti K."/>
            <person name="Lindquist E.A."/>
            <person name="Lipzen A."/>
            <person name="Lundell T."/>
            <person name="Morin E."/>
            <person name="Murat C."/>
            <person name="Sun H."/>
            <person name="Tunlid A."/>
            <person name="Henrissat B."/>
            <person name="Grigoriev I.V."/>
            <person name="Hibbett D.S."/>
            <person name="Martin F."/>
            <person name="Nordberg H.P."/>
            <person name="Cantor M.N."/>
            <person name="Hua S.X."/>
        </authorList>
    </citation>
    <scope>NUCLEOTIDE SEQUENCE [LARGE SCALE GENOMIC DNA]</scope>
    <source>
        <strain evidence="1 2">Marx 270</strain>
    </source>
</reference>
<reference evidence="2" key="2">
    <citation type="submission" date="2015-01" db="EMBL/GenBank/DDBJ databases">
        <title>Evolutionary Origins and Diversification of the Mycorrhizal Mutualists.</title>
        <authorList>
            <consortium name="DOE Joint Genome Institute"/>
            <consortium name="Mycorrhizal Genomics Consortium"/>
            <person name="Kohler A."/>
            <person name="Kuo A."/>
            <person name="Nagy L.G."/>
            <person name="Floudas D."/>
            <person name="Copeland A."/>
            <person name="Barry K.W."/>
            <person name="Cichocki N."/>
            <person name="Veneault-Fourrey C."/>
            <person name="LaButti K."/>
            <person name="Lindquist E.A."/>
            <person name="Lipzen A."/>
            <person name="Lundell T."/>
            <person name="Morin E."/>
            <person name="Murat C."/>
            <person name="Riley R."/>
            <person name="Ohm R."/>
            <person name="Sun H."/>
            <person name="Tunlid A."/>
            <person name="Henrissat B."/>
            <person name="Grigoriev I.V."/>
            <person name="Hibbett D.S."/>
            <person name="Martin F."/>
        </authorList>
    </citation>
    <scope>NUCLEOTIDE SEQUENCE [LARGE SCALE GENOMIC DNA]</scope>
    <source>
        <strain evidence="2">Marx 270</strain>
    </source>
</reference>
<dbReference type="AlphaFoldDB" id="A0A0C3J716"/>
<keyword evidence="2" id="KW-1185">Reference proteome</keyword>
<protein>
    <submittedName>
        <fullName evidence="1">Uncharacterized protein</fullName>
    </submittedName>
</protein>
<name>A0A0C3J716_PISTI</name>
<dbReference type="HOGENOM" id="CLU_3069702_0_0_1"/>
<gene>
    <name evidence="1" type="ORF">M404DRAFT_1008897</name>
</gene>
<evidence type="ECO:0000313" key="1">
    <source>
        <dbReference type="EMBL" id="KIN93481.1"/>
    </source>
</evidence>
<evidence type="ECO:0000313" key="2">
    <source>
        <dbReference type="Proteomes" id="UP000054217"/>
    </source>
</evidence>
<proteinExistence type="predicted"/>
<dbReference type="InParanoid" id="A0A0C3J716"/>
<dbReference type="Proteomes" id="UP000054217">
    <property type="component" value="Unassembled WGS sequence"/>
</dbReference>
<sequence length="53" mass="5868">MCPALAQSCDLFPHFESFPTNDDDSYYSHDIDNSHRHHAIRSGASTMAVAMVA</sequence>
<accession>A0A0C3J716</accession>
<dbReference type="EMBL" id="KN832164">
    <property type="protein sequence ID" value="KIN93481.1"/>
    <property type="molecule type" value="Genomic_DNA"/>
</dbReference>